<dbReference type="EMBL" id="SMFL01000007">
    <property type="protein sequence ID" value="TDE13395.1"/>
    <property type="molecule type" value="Genomic_DNA"/>
</dbReference>
<dbReference type="AlphaFoldDB" id="A0A4R5DQV1"/>
<evidence type="ECO:0000313" key="1">
    <source>
        <dbReference type="EMBL" id="TDE13395.1"/>
    </source>
</evidence>
<accession>A0A4R5DQV1</accession>
<evidence type="ECO:0000313" key="2">
    <source>
        <dbReference type="Proteomes" id="UP000294850"/>
    </source>
</evidence>
<keyword evidence="2" id="KW-1185">Reference proteome</keyword>
<protein>
    <submittedName>
        <fullName evidence="1">Uncharacterized protein</fullName>
    </submittedName>
</protein>
<reference evidence="1 2" key="1">
    <citation type="submission" date="2019-03" db="EMBL/GenBank/DDBJ databases">
        <title>Dyadobacter AR-3-6 sp. nov., isolated from arctic soil.</title>
        <authorList>
            <person name="Chaudhary D.K."/>
        </authorList>
    </citation>
    <scope>NUCLEOTIDE SEQUENCE [LARGE SCALE GENOMIC DNA]</scope>
    <source>
        <strain evidence="1 2">AR-3-6</strain>
    </source>
</reference>
<dbReference type="Proteomes" id="UP000294850">
    <property type="component" value="Unassembled WGS sequence"/>
</dbReference>
<organism evidence="1 2">
    <name type="scientific">Dyadobacter psychrotolerans</name>
    <dbReference type="NCBI Taxonomy" id="2541721"/>
    <lineage>
        <taxon>Bacteria</taxon>
        <taxon>Pseudomonadati</taxon>
        <taxon>Bacteroidota</taxon>
        <taxon>Cytophagia</taxon>
        <taxon>Cytophagales</taxon>
        <taxon>Spirosomataceae</taxon>
        <taxon>Dyadobacter</taxon>
    </lineage>
</organism>
<proteinExistence type="predicted"/>
<dbReference type="OrthoDB" id="1275222at2"/>
<name>A0A4R5DQV1_9BACT</name>
<dbReference type="RefSeq" id="WP_131960117.1">
    <property type="nucleotide sequence ID" value="NZ_SMFL01000007.1"/>
</dbReference>
<gene>
    <name evidence="1" type="ORF">E0F88_20395</name>
</gene>
<comment type="caution">
    <text evidence="1">The sequence shown here is derived from an EMBL/GenBank/DDBJ whole genome shotgun (WGS) entry which is preliminary data.</text>
</comment>
<sequence>MEVLDSVAQSEILGGEYEWWVMGNDIYFKEQGNDTWNYWQNLNDVNIYASGNGYGSSGDGFNNGYSSCGYPDAPGASGSFNAWYDEHYRGNNNDGGYSAPNSFGRDFVDNGVAANPNDLKFQKVNGQDYISYDNGASWEKLLGEVTIHGKADQNMTAWDLGWEWLTGVGPRDRTFVDGDLLTEQLKQHSHIEDTKNKIRLDISQGIPSGENDYNLSGVDGVPKYFGDYSNLISGGNTGNLAVTYLGSYDLKYVVNSVDGDYATVTFTVNNASTIASATHPPVIGYTPEWNEYIGTPLNDLFSQSGAPMSQTTQTFIWTENIKWR</sequence>